<dbReference type="PANTHER" id="PTHR38118">
    <property type="entry name" value="ANCHORED CELL WALL PROTEIN 11-RELATED"/>
    <property type="match status" value="1"/>
</dbReference>
<dbReference type="EMBL" id="JAWRVI010000039">
    <property type="protein sequence ID" value="KAK4086589.1"/>
    <property type="molecule type" value="Genomic_DNA"/>
</dbReference>
<comment type="caution">
    <text evidence="3">The sequence shown here is derived from an EMBL/GenBank/DDBJ whole genome shotgun (WGS) entry which is preliminary data.</text>
</comment>
<evidence type="ECO:0000256" key="1">
    <source>
        <dbReference type="SAM" id="MobiDB-lite"/>
    </source>
</evidence>
<reference evidence="3 4" key="1">
    <citation type="journal article" date="2024" name="Microbiol. Resour. Announc.">
        <title>Genome annotations for the ascomycete fungi Trichoderma harzianum, Trichoderma aggressivum, and Purpureocillium lilacinum.</title>
        <authorList>
            <person name="Beijen E.P.W."/>
            <person name="Ohm R.A."/>
        </authorList>
    </citation>
    <scope>NUCLEOTIDE SEQUENCE [LARGE SCALE GENOMIC DNA]</scope>
    <source>
        <strain evidence="3 4">CBS 150709</strain>
    </source>
</reference>
<gene>
    <name evidence="3" type="ORF">Purlil1_8979</name>
</gene>
<dbReference type="InterPro" id="IPR056124">
    <property type="entry name" value="DUF7707"/>
</dbReference>
<keyword evidence="4" id="KW-1185">Reference proteome</keyword>
<organism evidence="3 4">
    <name type="scientific">Purpureocillium lilacinum</name>
    <name type="common">Paecilomyces lilacinus</name>
    <dbReference type="NCBI Taxonomy" id="33203"/>
    <lineage>
        <taxon>Eukaryota</taxon>
        <taxon>Fungi</taxon>
        <taxon>Dikarya</taxon>
        <taxon>Ascomycota</taxon>
        <taxon>Pezizomycotina</taxon>
        <taxon>Sordariomycetes</taxon>
        <taxon>Hypocreomycetidae</taxon>
        <taxon>Hypocreales</taxon>
        <taxon>Ophiocordycipitaceae</taxon>
        <taxon>Purpureocillium</taxon>
    </lineage>
</organism>
<evidence type="ECO:0000313" key="3">
    <source>
        <dbReference type="EMBL" id="KAK4086589.1"/>
    </source>
</evidence>
<sequence length="380" mass="39972">MYKYEYKYIFAPSPAGLLAVVVPSRLPCAKPSGAETGNIRFRMAHRRAFHARPLPHSLTHSRTHSARRFQQKHHHPGTTLAHSHTKPGRPPAAHLPTTFLGLGCRPNLSLLSLSRCNLSLFSSLASRTATRNTPSSIASETASATASTHPRLSDCISDSSSASIRLRVPPQSLDTHFSPSNSLTSPAMRASAALVAFAAAAVSAQQNYTSELDMKIDPNTVQLQIRAQWCQAQTNTCNLLCNNDTDKNSCAQEDLKYECTCASNSSAPGLQYYTQTMPTFICDALFGQCNEQNVGNADGQKACTTNIKNLCGKNDPPKAPVSDESSSSVSGTPSATGSASATGSKASTTSTSTGLAAPTMAPAGNGAAAAAAIGLLAYLI</sequence>
<feature type="region of interest" description="Disordered" evidence="1">
    <location>
        <begin position="129"/>
        <end position="154"/>
    </location>
</feature>
<feature type="domain" description="DUF7707" evidence="2">
    <location>
        <begin position="214"/>
        <end position="316"/>
    </location>
</feature>
<evidence type="ECO:0000313" key="4">
    <source>
        <dbReference type="Proteomes" id="UP001287286"/>
    </source>
</evidence>
<dbReference type="Pfam" id="PF24808">
    <property type="entry name" value="DUF7707"/>
    <property type="match status" value="1"/>
</dbReference>
<feature type="region of interest" description="Disordered" evidence="1">
    <location>
        <begin position="314"/>
        <end position="354"/>
    </location>
</feature>
<feature type="compositionally biased region" description="Low complexity" evidence="1">
    <location>
        <begin position="325"/>
        <end position="354"/>
    </location>
</feature>
<proteinExistence type="predicted"/>
<dbReference type="PANTHER" id="PTHR38118:SF3">
    <property type="entry name" value="ANCHORED CELL WALL PROTEIN 11"/>
    <property type="match status" value="1"/>
</dbReference>
<protein>
    <recommendedName>
        <fullName evidence="2">DUF7707 domain-containing protein</fullName>
    </recommendedName>
</protein>
<evidence type="ECO:0000259" key="2">
    <source>
        <dbReference type="Pfam" id="PF24808"/>
    </source>
</evidence>
<accession>A0ABR0BRA8</accession>
<name>A0ABR0BRA8_PURLI</name>
<dbReference type="Proteomes" id="UP001287286">
    <property type="component" value="Unassembled WGS sequence"/>
</dbReference>
<feature type="compositionally biased region" description="Basic residues" evidence="1">
    <location>
        <begin position="59"/>
        <end position="76"/>
    </location>
</feature>
<feature type="region of interest" description="Disordered" evidence="1">
    <location>
        <begin position="54"/>
        <end position="94"/>
    </location>
</feature>
<feature type="compositionally biased region" description="Low complexity" evidence="1">
    <location>
        <begin position="133"/>
        <end position="154"/>
    </location>
</feature>